<protein>
    <submittedName>
        <fullName evidence="1">Dipeptidase</fullName>
    </submittedName>
</protein>
<dbReference type="Gene3D" id="3.20.20.140">
    <property type="entry name" value="Metal-dependent hydrolases"/>
    <property type="match status" value="1"/>
</dbReference>
<dbReference type="InterPro" id="IPR008257">
    <property type="entry name" value="Pept_M19"/>
</dbReference>
<dbReference type="RefSeq" id="WP_344080097.1">
    <property type="nucleotide sequence ID" value="NZ_BAAACA010000058.1"/>
</dbReference>
<dbReference type="InterPro" id="IPR032466">
    <property type="entry name" value="Metal_Hydrolase"/>
</dbReference>
<dbReference type="SUPFAM" id="SSF51556">
    <property type="entry name" value="Metallo-dependent hydrolases"/>
    <property type="match status" value="1"/>
</dbReference>
<proteinExistence type="predicted"/>
<reference evidence="1 2" key="1">
    <citation type="journal article" date="2019" name="Int. J. Syst. Evol. Microbiol.">
        <title>The Global Catalogue of Microorganisms (GCM) 10K type strain sequencing project: providing services to taxonomists for standard genome sequencing and annotation.</title>
        <authorList>
            <consortium name="The Broad Institute Genomics Platform"/>
            <consortium name="The Broad Institute Genome Sequencing Center for Infectious Disease"/>
            <person name="Wu L."/>
            <person name="Ma J."/>
        </authorList>
    </citation>
    <scope>NUCLEOTIDE SEQUENCE [LARGE SCALE GENOMIC DNA]</scope>
    <source>
        <strain evidence="1 2">JCM 5067</strain>
    </source>
</reference>
<dbReference type="EMBL" id="BAAACA010000058">
    <property type="protein sequence ID" value="GAA0625180.1"/>
    <property type="molecule type" value="Genomic_DNA"/>
</dbReference>
<evidence type="ECO:0000313" key="2">
    <source>
        <dbReference type="Proteomes" id="UP001500668"/>
    </source>
</evidence>
<dbReference type="PANTHER" id="PTHR10443">
    <property type="entry name" value="MICROSOMAL DIPEPTIDASE"/>
    <property type="match status" value="1"/>
</dbReference>
<dbReference type="Pfam" id="PF01244">
    <property type="entry name" value="Peptidase_M19"/>
    <property type="match status" value="1"/>
</dbReference>
<comment type="caution">
    <text evidence="1">The sequence shown here is derived from an EMBL/GenBank/DDBJ whole genome shotgun (WGS) entry which is preliminary data.</text>
</comment>
<evidence type="ECO:0000313" key="1">
    <source>
        <dbReference type="EMBL" id="GAA0625180.1"/>
    </source>
</evidence>
<gene>
    <name evidence="1" type="ORF">GCM10010394_64890</name>
</gene>
<dbReference type="CDD" id="cd01301">
    <property type="entry name" value="rDP_like"/>
    <property type="match status" value="1"/>
</dbReference>
<organism evidence="1 2">
    <name type="scientific">Streptomyces crystallinus</name>
    <dbReference type="NCBI Taxonomy" id="68191"/>
    <lineage>
        <taxon>Bacteria</taxon>
        <taxon>Bacillati</taxon>
        <taxon>Actinomycetota</taxon>
        <taxon>Actinomycetes</taxon>
        <taxon>Kitasatosporales</taxon>
        <taxon>Streptomycetaceae</taxon>
        <taxon>Streptomyces</taxon>
    </lineage>
</organism>
<accession>A0ABN1H0L7</accession>
<dbReference type="Proteomes" id="UP001500668">
    <property type="component" value="Unassembled WGS sequence"/>
</dbReference>
<name>A0ABN1H0L7_9ACTN</name>
<dbReference type="PANTHER" id="PTHR10443:SF12">
    <property type="entry name" value="DIPEPTIDASE"/>
    <property type="match status" value="1"/>
</dbReference>
<sequence length="394" mass="41874">MDHLARARTLLAQHPVVDGHNDLPWALRNQVGYDLDRRDVGRDQSGHLHTDIPRLRAGGVGAQFWSVYVRTDMAGDEAVSATLEQIDCVDQLIARYPGELAGALTADDMEKARAAGRIASLKGAEGGHSINNSLATLRALYALGVRYMTLTHNDNLPWADSATDAPGVGGLSPFGHEVVREMNRLGMLVDLSHVAATTMRDALSTSEAPVIFSHSSARAVCDHPRNVPDDVLSLLPGNGGVAMVTFVPKFILPAAVEWTAAADENLRAHGLHALDTSPEAMALHAAFEAAHPRPVATVVTVADHLDHMRAVAGIDHVGIGGDFDGTAFTPSGLDDVAGYPNLIAELLSRGWSEPDVAKLTWGNAVRVLRDAEAVGRDARAHRGPSLSTLQSLDG</sequence>
<dbReference type="PROSITE" id="PS51365">
    <property type="entry name" value="RENAL_DIPEPTIDASE_2"/>
    <property type="match status" value="1"/>
</dbReference>
<keyword evidence="2" id="KW-1185">Reference proteome</keyword>